<dbReference type="SUPFAM" id="SSF53822">
    <property type="entry name" value="Periplasmic binding protein-like I"/>
    <property type="match status" value="1"/>
</dbReference>
<evidence type="ECO:0000256" key="15">
    <source>
        <dbReference type="RuleBase" id="RU003431"/>
    </source>
</evidence>
<dbReference type="GO" id="GO:0005886">
    <property type="term" value="C:plasma membrane"/>
    <property type="evidence" value="ECO:0007669"/>
    <property type="project" value="TreeGrafter"/>
</dbReference>
<reference evidence="19" key="2">
    <citation type="journal article" date="2021" name="World Allergy Organ. J.">
        <title>Chromosome-level assembly of Dermatophagoides farinae genome and transcriptome reveals two novel allergens Der f 37 and Der f 39.</title>
        <authorList>
            <person name="Chen J."/>
            <person name="Cai Z."/>
            <person name="Fan D."/>
            <person name="Hu J."/>
            <person name="Hou Y."/>
            <person name="He Y."/>
            <person name="Zhang Z."/>
            <person name="Zhao Z."/>
            <person name="Gao P."/>
            <person name="Hu W."/>
            <person name="Sun J."/>
            <person name="Li J."/>
            <person name="Ji K."/>
        </authorList>
    </citation>
    <scope>NUCLEOTIDE SEQUENCE</scope>
    <source>
        <strain evidence="19">JKM2019</strain>
    </source>
</reference>
<evidence type="ECO:0000256" key="4">
    <source>
        <dbReference type="ARBA" id="ARBA00022692"/>
    </source>
</evidence>
<dbReference type="GO" id="GO:0007168">
    <property type="term" value="P:receptor guanylyl cyclase signaling pathway"/>
    <property type="evidence" value="ECO:0007669"/>
    <property type="project" value="TreeGrafter"/>
</dbReference>
<dbReference type="EMBL" id="SDOV01000002">
    <property type="protein sequence ID" value="KAH7643656.1"/>
    <property type="molecule type" value="Genomic_DNA"/>
</dbReference>
<feature type="domain" description="Protein kinase" evidence="17">
    <location>
        <begin position="541"/>
        <end position="817"/>
    </location>
</feature>
<dbReference type="GO" id="GO:0035556">
    <property type="term" value="P:intracellular signal transduction"/>
    <property type="evidence" value="ECO:0007669"/>
    <property type="project" value="InterPro"/>
</dbReference>
<dbReference type="PANTHER" id="PTHR11920">
    <property type="entry name" value="GUANYLYL CYCLASE"/>
    <property type="match status" value="1"/>
</dbReference>
<protein>
    <recommendedName>
        <fullName evidence="3 15">Guanylate cyclase</fullName>
        <ecNumber evidence="3 15">4.6.1.2</ecNumber>
    </recommendedName>
</protein>
<keyword evidence="4 16" id="KW-0812">Transmembrane</keyword>
<keyword evidence="9 16" id="KW-0472">Membrane</keyword>
<dbReference type="InterPro" id="IPR050401">
    <property type="entry name" value="Cyclic_nucleotide_synthase"/>
</dbReference>
<dbReference type="EC" id="4.6.1.2" evidence="3 15"/>
<evidence type="ECO:0000256" key="2">
    <source>
        <dbReference type="ARBA" id="ARBA00004479"/>
    </source>
</evidence>
<proteinExistence type="inferred from homology"/>
<dbReference type="InterPro" id="IPR001828">
    <property type="entry name" value="ANF_lig-bd_rcpt"/>
</dbReference>
<feature type="transmembrane region" description="Helical" evidence="16">
    <location>
        <begin position="465"/>
        <end position="486"/>
    </location>
</feature>
<keyword evidence="5" id="KW-0732">Signal</keyword>
<dbReference type="Gene3D" id="1.10.510.10">
    <property type="entry name" value="Transferase(Phosphotransferase) domain 1"/>
    <property type="match status" value="1"/>
</dbReference>
<dbReference type="Pfam" id="PF07714">
    <property type="entry name" value="PK_Tyr_Ser-Thr"/>
    <property type="match status" value="1"/>
</dbReference>
<evidence type="ECO:0000259" key="18">
    <source>
        <dbReference type="PROSITE" id="PS50125"/>
    </source>
</evidence>
<dbReference type="GO" id="GO:0004672">
    <property type="term" value="F:protein kinase activity"/>
    <property type="evidence" value="ECO:0007669"/>
    <property type="project" value="InterPro"/>
</dbReference>
<dbReference type="GO" id="GO:0001653">
    <property type="term" value="F:peptide receptor activity"/>
    <property type="evidence" value="ECO:0007669"/>
    <property type="project" value="TreeGrafter"/>
</dbReference>
<dbReference type="InterPro" id="IPR029787">
    <property type="entry name" value="Nucleotide_cyclase"/>
</dbReference>
<dbReference type="InterPro" id="IPR000719">
    <property type="entry name" value="Prot_kinase_dom"/>
</dbReference>
<gene>
    <name evidence="19" type="ORF">HUG17_6018</name>
</gene>
<dbReference type="InterPro" id="IPR028082">
    <property type="entry name" value="Peripla_BP_I"/>
</dbReference>
<dbReference type="Gene3D" id="3.30.70.1230">
    <property type="entry name" value="Nucleotide cyclase"/>
    <property type="match status" value="1"/>
</dbReference>
<accession>A0A9D4SJG7</accession>
<evidence type="ECO:0000256" key="8">
    <source>
        <dbReference type="ARBA" id="ARBA00023134"/>
    </source>
</evidence>
<evidence type="ECO:0000256" key="14">
    <source>
        <dbReference type="RuleBase" id="RU000405"/>
    </source>
</evidence>
<comment type="caution">
    <text evidence="19">The sequence shown here is derived from an EMBL/GenBank/DDBJ whole genome shotgun (WGS) entry which is preliminary data.</text>
</comment>
<dbReference type="PROSITE" id="PS50011">
    <property type="entry name" value="PROTEIN_KINASE_DOM"/>
    <property type="match status" value="1"/>
</dbReference>
<comment type="similarity">
    <text evidence="14">Belongs to the adenylyl cyclase class-4/guanylyl cyclase family.</text>
</comment>
<evidence type="ECO:0000313" key="19">
    <source>
        <dbReference type="EMBL" id="KAH7643656.1"/>
    </source>
</evidence>
<evidence type="ECO:0000256" key="10">
    <source>
        <dbReference type="ARBA" id="ARBA00023170"/>
    </source>
</evidence>
<dbReference type="SUPFAM" id="SSF56112">
    <property type="entry name" value="Protein kinase-like (PK-like)"/>
    <property type="match status" value="1"/>
</dbReference>
<comment type="catalytic activity">
    <reaction evidence="1 15">
        <text>GTP = 3',5'-cyclic GMP + diphosphate</text>
        <dbReference type="Rhea" id="RHEA:13665"/>
        <dbReference type="ChEBI" id="CHEBI:33019"/>
        <dbReference type="ChEBI" id="CHEBI:37565"/>
        <dbReference type="ChEBI" id="CHEBI:57746"/>
        <dbReference type="EC" id="4.6.1.2"/>
    </reaction>
</comment>
<dbReference type="SUPFAM" id="SSF55073">
    <property type="entry name" value="Nucleotide cyclase"/>
    <property type="match status" value="1"/>
</dbReference>
<feature type="domain" description="Guanylate cyclase" evidence="18">
    <location>
        <begin position="885"/>
        <end position="1015"/>
    </location>
</feature>
<dbReference type="Pfam" id="PF00211">
    <property type="entry name" value="Guanylate_cyc"/>
    <property type="match status" value="1"/>
</dbReference>
<dbReference type="GO" id="GO:0004016">
    <property type="term" value="F:adenylate cyclase activity"/>
    <property type="evidence" value="ECO:0007669"/>
    <property type="project" value="TreeGrafter"/>
</dbReference>
<evidence type="ECO:0000259" key="17">
    <source>
        <dbReference type="PROSITE" id="PS50011"/>
    </source>
</evidence>
<dbReference type="PROSITE" id="PS00452">
    <property type="entry name" value="GUANYLATE_CYCLASE_1"/>
    <property type="match status" value="1"/>
</dbReference>
<reference evidence="19" key="1">
    <citation type="submission" date="2020-06" db="EMBL/GenBank/DDBJ databases">
        <authorList>
            <person name="Ji K."/>
            <person name="Li J."/>
        </authorList>
    </citation>
    <scope>NUCLEOTIDE SEQUENCE</scope>
    <source>
        <strain evidence="19">JKM2019</strain>
        <tissue evidence="19">Whole body</tissue>
    </source>
</reference>
<name>A0A9D4SJG7_DERFA</name>
<sequence>MVTNIPMLLLSSSIFVFIIHDHHYWLTSSFISDVNCSPLLTDNTTIRIGFLSKIIAGAVPLAIKDLNSDDSILPNHTIEFVAAECGKPNGYTGIKKMTELKDRVHAFIGPDESCASEALVAAAWNIPIVSYKCIDQNLSNKTIYPTFARTLPPSSKISKSVISLLKHFKWNKIALIVSENPSNKQVQESLMKLANEQQIQIRQKYYLPDQYISRYKQNIEQIINDSYQKTRIYILLTDTFVLVDFIRLMQRKKLLDTGLYAIVSVEEEVFYSVKKGEYLNKQYKNLRNQNDHLDLRGLMIITPSPPLNTNYSEFQKDVLQYNRRKPFEIPFHKKIAIQVPIYGGLLYDAVTVIAQAFHKVIEHGENLTNGIVVMDALKDLNYKSILGFNVHMDQNGDAEGNYTLLCLEIVNKSIDMQIVGSFHQTENDLPVLKLNRKLKWYGNGPILSEPKCGFNNEFCENGTSVTIIIVIILFIIIFMAIVFFTFKHYHYEYKLTKVLWKIDMKDILFIHTDFEYGLQNIRNTINLHSLKQMEVVFNNNVQNKNEQFENSSSDIFDNQLYGVAIYKGSVTFVKRICKKSVDLTRNVRKELIQMREMRHENINQFIGAIIDAPNIAVMFIYCARGNLEDVLRNKDINLDNMFIASLVADLIKGMIYLHDSDIISHGNLKPSNCLIDSRWVLQISDYGLHEFKSNQDLFKSKENQEKDMLWKAPELLKNLNASPRGSQKGDVYSFSLILYEIILRKNPYEEINMSNNEILHRIINPKLYGEVFRPRLKRLKCSAYIIKCIEECWKEEPEERPDFRFINIRLREMQSGLKPNIFDNMIAMLEKYSYNLESLVQERTIQLLEEKKKTENLLLRMLPKSAAEQLKRGEAVEAEYFDCVTIYFSDIIGFTELSAMSTPIQVVNLLNDLYTCFDSIIGNYDVYKVETIGDAYMVVSGLPIRNAEKHAGQIASMALHLLQEIFNFEIAHRPGEYLKLRIGIHSGPCVAGVVGLKMPRYCLFGDTVNVASRMESTGEAHKIHVSYSCKQILDKLGGYILEERGLISIKGKGQMRTYWLLDRLQPSDSIL</sequence>
<dbReference type="PROSITE" id="PS50125">
    <property type="entry name" value="GUANYLATE_CYCLASE_2"/>
    <property type="match status" value="1"/>
</dbReference>
<dbReference type="GO" id="GO:0005524">
    <property type="term" value="F:ATP binding"/>
    <property type="evidence" value="ECO:0007669"/>
    <property type="project" value="InterPro"/>
</dbReference>
<feature type="transmembrane region" description="Helical" evidence="16">
    <location>
        <begin position="602"/>
        <end position="621"/>
    </location>
</feature>
<organism evidence="19">
    <name type="scientific">Dermatophagoides farinae</name>
    <name type="common">American house dust mite</name>
    <dbReference type="NCBI Taxonomy" id="6954"/>
    <lineage>
        <taxon>Eukaryota</taxon>
        <taxon>Metazoa</taxon>
        <taxon>Ecdysozoa</taxon>
        <taxon>Arthropoda</taxon>
        <taxon>Chelicerata</taxon>
        <taxon>Arachnida</taxon>
        <taxon>Acari</taxon>
        <taxon>Acariformes</taxon>
        <taxon>Sarcoptiformes</taxon>
        <taxon>Astigmata</taxon>
        <taxon>Psoroptidia</taxon>
        <taxon>Analgoidea</taxon>
        <taxon>Pyroglyphidae</taxon>
        <taxon>Dermatophagoidinae</taxon>
        <taxon>Dermatophagoides</taxon>
    </lineage>
</organism>
<evidence type="ECO:0000256" key="7">
    <source>
        <dbReference type="ARBA" id="ARBA00022989"/>
    </source>
</evidence>
<dbReference type="PANTHER" id="PTHR11920:SF501">
    <property type="entry name" value="GUANYLATE CYCLASE 32E"/>
    <property type="match status" value="1"/>
</dbReference>
<keyword evidence="7 16" id="KW-1133">Transmembrane helix</keyword>
<dbReference type="InterPro" id="IPR001054">
    <property type="entry name" value="A/G_cyclase"/>
</dbReference>
<keyword evidence="11" id="KW-0325">Glycoprotein</keyword>
<dbReference type="Gene3D" id="3.40.50.2300">
    <property type="match status" value="2"/>
</dbReference>
<keyword evidence="12 14" id="KW-0456">Lyase</keyword>
<dbReference type="SMART" id="SM00044">
    <property type="entry name" value="CYCc"/>
    <property type="match status" value="1"/>
</dbReference>
<evidence type="ECO:0000256" key="16">
    <source>
        <dbReference type="SAM" id="Phobius"/>
    </source>
</evidence>
<keyword evidence="13 15" id="KW-0141">cGMP biosynthesis</keyword>
<evidence type="ECO:0000256" key="1">
    <source>
        <dbReference type="ARBA" id="ARBA00001436"/>
    </source>
</evidence>
<keyword evidence="8" id="KW-0342">GTP-binding</keyword>
<dbReference type="InterPro" id="IPR001245">
    <property type="entry name" value="Ser-Thr/Tyr_kinase_cat_dom"/>
</dbReference>
<evidence type="ECO:0000256" key="11">
    <source>
        <dbReference type="ARBA" id="ARBA00023180"/>
    </source>
</evidence>
<keyword evidence="6" id="KW-0547">Nucleotide-binding</keyword>
<dbReference type="CDD" id="cd07302">
    <property type="entry name" value="CHD"/>
    <property type="match status" value="1"/>
</dbReference>
<evidence type="ECO:0000256" key="6">
    <source>
        <dbReference type="ARBA" id="ARBA00022741"/>
    </source>
</evidence>
<dbReference type="GO" id="GO:0004383">
    <property type="term" value="F:guanylate cyclase activity"/>
    <property type="evidence" value="ECO:0007669"/>
    <property type="project" value="UniProtKB-EC"/>
</dbReference>
<dbReference type="InterPro" id="IPR018297">
    <property type="entry name" value="A/G_cyclase_CS"/>
</dbReference>
<dbReference type="Proteomes" id="UP000828236">
    <property type="component" value="Unassembled WGS sequence"/>
</dbReference>
<evidence type="ECO:0000256" key="3">
    <source>
        <dbReference type="ARBA" id="ARBA00012202"/>
    </source>
</evidence>
<dbReference type="FunFam" id="3.30.70.1230:FF:000019">
    <property type="entry name" value="Guanylate cyclase"/>
    <property type="match status" value="1"/>
</dbReference>
<dbReference type="AlphaFoldDB" id="A0A9D4SJG7"/>
<evidence type="ECO:0000256" key="13">
    <source>
        <dbReference type="ARBA" id="ARBA00023293"/>
    </source>
</evidence>
<dbReference type="FunFam" id="1.10.510.10:FF:000420">
    <property type="entry name" value="Guanylate cyclase"/>
    <property type="match status" value="1"/>
</dbReference>
<comment type="subcellular location">
    <subcellularLocation>
        <location evidence="2">Membrane</location>
        <topology evidence="2">Single-pass type I membrane protein</topology>
    </subcellularLocation>
</comment>
<evidence type="ECO:0000256" key="5">
    <source>
        <dbReference type="ARBA" id="ARBA00022729"/>
    </source>
</evidence>
<dbReference type="Pfam" id="PF01094">
    <property type="entry name" value="ANF_receptor"/>
    <property type="match status" value="1"/>
</dbReference>
<evidence type="ECO:0000256" key="12">
    <source>
        <dbReference type="ARBA" id="ARBA00023239"/>
    </source>
</evidence>
<keyword evidence="10" id="KW-0675">Receptor</keyword>
<dbReference type="GO" id="GO:0005525">
    <property type="term" value="F:GTP binding"/>
    <property type="evidence" value="ECO:0007669"/>
    <property type="project" value="UniProtKB-KW"/>
</dbReference>
<dbReference type="InterPro" id="IPR011009">
    <property type="entry name" value="Kinase-like_dom_sf"/>
</dbReference>
<evidence type="ECO:0000256" key="9">
    <source>
        <dbReference type="ARBA" id="ARBA00023136"/>
    </source>
</evidence>